<dbReference type="OrthoDB" id="3902717at2759"/>
<proteinExistence type="predicted"/>
<dbReference type="EMBL" id="KL584713">
    <property type="protein sequence ID" value="KEQ71619.1"/>
    <property type="molecule type" value="Genomic_DNA"/>
</dbReference>
<evidence type="ECO:0000256" key="1">
    <source>
        <dbReference type="SAM" id="MobiDB-lite"/>
    </source>
</evidence>
<feature type="compositionally biased region" description="Low complexity" evidence="1">
    <location>
        <begin position="298"/>
        <end position="319"/>
    </location>
</feature>
<dbReference type="AlphaFoldDB" id="A0A074WJ59"/>
<dbReference type="GeneID" id="25413812"/>
<organism evidence="2 3">
    <name type="scientific">Aureobasidium namibiae CBS 147.97</name>
    <dbReference type="NCBI Taxonomy" id="1043004"/>
    <lineage>
        <taxon>Eukaryota</taxon>
        <taxon>Fungi</taxon>
        <taxon>Dikarya</taxon>
        <taxon>Ascomycota</taxon>
        <taxon>Pezizomycotina</taxon>
        <taxon>Dothideomycetes</taxon>
        <taxon>Dothideomycetidae</taxon>
        <taxon>Dothideales</taxon>
        <taxon>Saccotheciaceae</taxon>
        <taxon>Aureobasidium</taxon>
    </lineage>
</organism>
<feature type="compositionally biased region" description="Polar residues" evidence="1">
    <location>
        <begin position="320"/>
        <end position="331"/>
    </location>
</feature>
<reference evidence="2 3" key="1">
    <citation type="journal article" date="2014" name="BMC Genomics">
        <title>Genome sequencing of four Aureobasidium pullulans varieties: biotechnological potential, stress tolerance, and description of new species.</title>
        <authorList>
            <person name="Gostin Ar C."/>
            <person name="Ohm R.A."/>
            <person name="Kogej T."/>
            <person name="Sonjak S."/>
            <person name="Turk M."/>
            <person name="Zajc J."/>
            <person name="Zalar P."/>
            <person name="Grube M."/>
            <person name="Sun H."/>
            <person name="Han J."/>
            <person name="Sharma A."/>
            <person name="Chiniquy J."/>
            <person name="Ngan C.Y."/>
            <person name="Lipzen A."/>
            <person name="Barry K."/>
            <person name="Grigoriev I.V."/>
            <person name="Gunde-Cimerman N."/>
        </authorList>
    </citation>
    <scope>NUCLEOTIDE SEQUENCE [LARGE SCALE GENOMIC DNA]</scope>
    <source>
        <strain evidence="2 3">CBS 147.97</strain>
    </source>
</reference>
<accession>A0A074WJ59</accession>
<feature type="region of interest" description="Disordered" evidence="1">
    <location>
        <begin position="278"/>
        <end position="334"/>
    </location>
</feature>
<sequence>MDHITDLRTDEVSTSKPWFQVMDPICLESVCKNDLEKWSIQKDKEEYLAIHQDGPFPLPDNQPLSSEQVRDSICLYKERMVKHHQHEQESLKTSSQKTKFRIRSFGNIAPSTKHLFQQLRAYRRKLTGKLGEQTCEKLANLKAELIATIDVVHQKLRQQNTTTSTKSPSSKSSLSSRASDLSQNAAKKVTESLRASMPCTTSEKKVTQRPDIISKTSWIPATTSKLAARVRTLVKRSPQATRKISIRSVDTRSSMDSVYAESSITGDHQNTQHSPITFGKISWRKSPTSSTASTNTLRSVPRSSTSSRRSTPPSPRSKSYIITNHAQQQPDHSFKRREWSLSGDWWPAITTGNTLDRQRIERGRMRSRSEDSGCGDRRLGPEVQRSWETSEEGYLEWKENTDSTADSGLVHSGRSSMAVSASVYSRSISGLKRD</sequence>
<feature type="compositionally biased region" description="Basic and acidic residues" evidence="1">
    <location>
        <begin position="362"/>
        <end position="380"/>
    </location>
</feature>
<dbReference type="RefSeq" id="XP_013425925.1">
    <property type="nucleotide sequence ID" value="XM_013570471.1"/>
</dbReference>
<protein>
    <submittedName>
        <fullName evidence="2">Uncharacterized protein</fullName>
    </submittedName>
</protein>
<name>A0A074WJ59_9PEZI</name>
<feature type="compositionally biased region" description="Polar residues" evidence="1">
    <location>
        <begin position="285"/>
        <end position="297"/>
    </location>
</feature>
<dbReference type="HOGENOM" id="CLU_631607_0_0_1"/>
<feature type="region of interest" description="Disordered" evidence="1">
    <location>
        <begin position="362"/>
        <end position="391"/>
    </location>
</feature>
<feature type="compositionally biased region" description="Low complexity" evidence="1">
    <location>
        <begin position="161"/>
        <end position="182"/>
    </location>
</feature>
<evidence type="ECO:0000313" key="3">
    <source>
        <dbReference type="Proteomes" id="UP000027730"/>
    </source>
</evidence>
<evidence type="ECO:0000313" key="2">
    <source>
        <dbReference type="EMBL" id="KEQ71619.1"/>
    </source>
</evidence>
<feature type="region of interest" description="Disordered" evidence="1">
    <location>
        <begin position="157"/>
        <end position="208"/>
    </location>
</feature>
<gene>
    <name evidence="2" type="ORF">M436DRAFT_65110</name>
</gene>
<dbReference type="Proteomes" id="UP000027730">
    <property type="component" value="Unassembled WGS sequence"/>
</dbReference>
<keyword evidence="3" id="KW-1185">Reference proteome</keyword>